<feature type="region of interest" description="Disordered" evidence="1">
    <location>
        <begin position="93"/>
        <end position="180"/>
    </location>
</feature>
<organism evidence="2 3">
    <name type="scientific">Merluccius polli</name>
    <name type="common">Benguela hake</name>
    <name type="synonym">Merluccius cadenati</name>
    <dbReference type="NCBI Taxonomy" id="89951"/>
    <lineage>
        <taxon>Eukaryota</taxon>
        <taxon>Metazoa</taxon>
        <taxon>Chordata</taxon>
        <taxon>Craniata</taxon>
        <taxon>Vertebrata</taxon>
        <taxon>Euteleostomi</taxon>
        <taxon>Actinopterygii</taxon>
        <taxon>Neopterygii</taxon>
        <taxon>Teleostei</taxon>
        <taxon>Neoteleostei</taxon>
        <taxon>Acanthomorphata</taxon>
        <taxon>Zeiogadaria</taxon>
        <taxon>Gadariae</taxon>
        <taxon>Gadiformes</taxon>
        <taxon>Gadoidei</taxon>
        <taxon>Merlucciidae</taxon>
        <taxon>Merluccius</taxon>
    </lineage>
</organism>
<evidence type="ECO:0000313" key="3">
    <source>
        <dbReference type="Proteomes" id="UP001174136"/>
    </source>
</evidence>
<dbReference type="AlphaFoldDB" id="A0AA47MEJ6"/>
<dbReference type="SUPFAM" id="SSF55681">
    <property type="entry name" value="Class II aaRS and biotin synthetases"/>
    <property type="match status" value="1"/>
</dbReference>
<dbReference type="EMBL" id="JAOPHQ010004574">
    <property type="protein sequence ID" value="KAK0138765.1"/>
    <property type="molecule type" value="Genomic_DNA"/>
</dbReference>
<keyword evidence="3" id="KW-1185">Reference proteome</keyword>
<evidence type="ECO:0000256" key="1">
    <source>
        <dbReference type="SAM" id="MobiDB-lite"/>
    </source>
</evidence>
<dbReference type="Gene3D" id="3.30.930.10">
    <property type="entry name" value="Bira Bifunctional Protein, Domain 2"/>
    <property type="match status" value="1"/>
</dbReference>
<feature type="region of interest" description="Disordered" evidence="1">
    <location>
        <begin position="195"/>
        <end position="222"/>
    </location>
</feature>
<sequence length="290" mass="31388">MDHLGIPFYQEYVEGTGQSKAKAADLLLGLGFSSGHHAVPEESYKWYINMRQVIPLLTSGLGMGTERYLCWLLQHDDIKEVNALISSDFQVPGHQKDLNITDGTRKGCPSCTGATSRGKGQPPQHQLPPERQRRPAEERGGSAATATGNRLSLASPGSSLEQPRPAAPLPGDQEPKAPCSRRRWEGSCLVALLTDSSRPSEKLPPRPNCRASSGTHPASSCNQLAPRHLHQLEQQPQASGLRDGGGGHRQIVLRGTVFLDLHLQPACFTPSSLRHPTLLPAPCLTPGYTK</sequence>
<dbReference type="Proteomes" id="UP001174136">
    <property type="component" value="Unassembled WGS sequence"/>
</dbReference>
<reference evidence="2" key="1">
    <citation type="journal article" date="2023" name="Front. Mar. Sci.">
        <title>A new Merluccius polli reference genome to investigate the effects of global change in West African waters.</title>
        <authorList>
            <person name="Mateo J.L."/>
            <person name="Blanco-Fernandez C."/>
            <person name="Garcia-Vazquez E."/>
            <person name="Machado-Schiaffino G."/>
        </authorList>
    </citation>
    <scope>NUCLEOTIDE SEQUENCE</scope>
    <source>
        <strain evidence="2">C29</strain>
        <tissue evidence="2">Fin</tissue>
    </source>
</reference>
<comment type="caution">
    <text evidence="2">The sequence shown here is derived from an EMBL/GenBank/DDBJ whole genome shotgun (WGS) entry which is preliminary data.</text>
</comment>
<feature type="compositionally biased region" description="Basic and acidic residues" evidence="1">
    <location>
        <begin position="128"/>
        <end position="140"/>
    </location>
</feature>
<accession>A0AA47MEJ6</accession>
<proteinExistence type="predicted"/>
<evidence type="ECO:0000313" key="2">
    <source>
        <dbReference type="EMBL" id="KAK0138765.1"/>
    </source>
</evidence>
<dbReference type="InterPro" id="IPR045864">
    <property type="entry name" value="aa-tRNA-synth_II/BPL/LPL"/>
</dbReference>
<feature type="compositionally biased region" description="Polar residues" evidence="1">
    <location>
        <begin position="144"/>
        <end position="161"/>
    </location>
</feature>
<name>A0AA47MEJ6_MERPO</name>
<gene>
    <name evidence="2" type="ORF">N1851_024681</name>
</gene>
<feature type="compositionally biased region" description="Polar residues" evidence="1">
    <location>
        <begin position="210"/>
        <end position="222"/>
    </location>
</feature>
<protein>
    <submittedName>
        <fullName evidence="2">Uncharacterized protein</fullName>
    </submittedName>
</protein>
<feature type="compositionally biased region" description="Basic and acidic residues" evidence="1">
    <location>
        <begin position="94"/>
        <end position="105"/>
    </location>
</feature>